<organism evidence="3 4">
    <name type="scientific">Bradyrhizobium neotropicale</name>
    <dbReference type="NCBI Taxonomy" id="1497615"/>
    <lineage>
        <taxon>Bacteria</taxon>
        <taxon>Pseudomonadati</taxon>
        <taxon>Pseudomonadota</taxon>
        <taxon>Alphaproteobacteria</taxon>
        <taxon>Hyphomicrobiales</taxon>
        <taxon>Nitrobacteraceae</taxon>
        <taxon>Bradyrhizobium</taxon>
    </lineage>
</organism>
<dbReference type="Proteomes" id="UP000077173">
    <property type="component" value="Unassembled WGS sequence"/>
</dbReference>
<keyword evidence="2" id="KW-0560">Oxidoreductase</keyword>
<comment type="caution">
    <text evidence="3">The sequence shown here is derived from an EMBL/GenBank/DDBJ whole genome shotgun (WGS) entry which is preliminary data.</text>
</comment>
<evidence type="ECO:0000256" key="1">
    <source>
        <dbReference type="ARBA" id="ARBA00006484"/>
    </source>
</evidence>
<dbReference type="PANTHER" id="PTHR24321:SF8">
    <property type="entry name" value="ESTRADIOL 17-BETA-DEHYDROGENASE 8-RELATED"/>
    <property type="match status" value="1"/>
</dbReference>
<dbReference type="SUPFAM" id="SSF51735">
    <property type="entry name" value="NAD(P)-binding Rossmann-fold domains"/>
    <property type="match status" value="1"/>
</dbReference>
<reference evidence="3 4" key="1">
    <citation type="submission" date="2016-02" db="EMBL/GenBank/DDBJ databases">
        <title>Draft genome sequence of the strain BR 10247T Bradyrhizobium neotropicale isolated from nodules of Centrolobium paraense.</title>
        <authorList>
            <person name="Simoes-Araujo J.L."/>
            <person name="Barauna A.C."/>
            <person name="Silva K."/>
            <person name="Zilli J.E."/>
        </authorList>
    </citation>
    <scope>NUCLEOTIDE SEQUENCE [LARGE SCALE GENOMIC DNA]</scope>
    <source>
        <strain evidence="3 4">BR 10247</strain>
    </source>
</reference>
<dbReference type="GO" id="GO:0016491">
    <property type="term" value="F:oxidoreductase activity"/>
    <property type="evidence" value="ECO:0007669"/>
    <property type="project" value="UniProtKB-KW"/>
</dbReference>
<protein>
    <recommendedName>
        <fullName evidence="5">3-oxoacyl-ACP reductase</fullName>
    </recommendedName>
</protein>
<comment type="similarity">
    <text evidence="1">Belongs to the short-chain dehydrogenases/reductases (SDR) family.</text>
</comment>
<evidence type="ECO:0000313" key="3">
    <source>
        <dbReference type="EMBL" id="OAF09378.1"/>
    </source>
</evidence>
<name>A0A176YS59_9BRAD</name>
<dbReference type="PRINTS" id="PR00081">
    <property type="entry name" value="GDHRDH"/>
</dbReference>
<dbReference type="InterPro" id="IPR002347">
    <property type="entry name" value="SDR_fam"/>
</dbReference>
<proteinExistence type="inferred from homology"/>
<sequence>MSVTAPESRGSRGPCAGRLKDKVALITGAGAGMGQIVSLLFAEAGAKVFGSDVNPAGLDETARLASERGLSIDVATVDASSEEQTKGWVAEAVRKCARVDVLYNNGASVRMAPFSEMTARQWQDTLRLELDVVFFPTKAVWPHMVAQQGGSIINIASVAGMLGGEGTGASAHAAGKGGVIALTRQLATEGALHWIRVNSIAPGPILTETLRPRYETDARLRAQFNDTPALARTGYPIDVAYAGLFLASDEALYITGVNLPVDGGKTCKSGPMVNRSVEV</sequence>
<dbReference type="PANTHER" id="PTHR24321">
    <property type="entry name" value="DEHYDROGENASES, SHORT CHAIN"/>
    <property type="match status" value="1"/>
</dbReference>
<dbReference type="CDD" id="cd05233">
    <property type="entry name" value="SDR_c"/>
    <property type="match status" value="1"/>
</dbReference>
<dbReference type="Pfam" id="PF13561">
    <property type="entry name" value="adh_short_C2"/>
    <property type="match status" value="1"/>
</dbReference>
<dbReference type="Gene3D" id="3.40.50.720">
    <property type="entry name" value="NAD(P)-binding Rossmann-like Domain"/>
    <property type="match status" value="1"/>
</dbReference>
<accession>A0A176YS59</accession>
<dbReference type="AlphaFoldDB" id="A0A176YS59"/>
<dbReference type="FunFam" id="3.40.50.720:FF:000084">
    <property type="entry name" value="Short-chain dehydrogenase reductase"/>
    <property type="match status" value="1"/>
</dbReference>
<keyword evidence="4" id="KW-1185">Reference proteome</keyword>
<evidence type="ECO:0000313" key="4">
    <source>
        <dbReference type="Proteomes" id="UP000077173"/>
    </source>
</evidence>
<gene>
    <name evidence="3" type="ORF">AXW67_26790</name>
</gene>
<dbReference type="PRINTS" id="PR00080">
    <property type="entry name" value="SDRFAMILY"/>
</dbReference>
<dbReference type="InterPro" id="IPR036291">
    <property type="entry name" value="NAD(P)-bd_dom_sf"/>
</dbReference>
<evidence type="ECO:0000256" key="2">
    <source>
        <dbReference type="ARBA" id="ARBA00023002"/>
    </source>
</evidence>
<dbReference type="EMBL" id="LSEF01000098">
    <property type="protein sequence ID" value="OAF09378.1"/>
    <property type="molecule type" value="Genomic_DNA"/>
</dbReference>
<evidence type="ECO:0008006" key="5">
    <source>
        <dbReference type="Google" id="ProtNLM"/>
    </source>
</evidence>